<dbReference type="InterPro" id="IPR048365">
    <property type="entry name" value="TNP-like_RNaseH_N"/>
</dbReference>
<comment type="caution">
    <text evidence="4">The sequence shown here is derived from an EMBL/GenBank/DDBJ whole genome shotgun (WGS) entry which is preliminary data.</text>
</comment>
<keyword evidence="5" id="KW-1185">Reference proteome</keyword>
<organism evidence="4 5">
    <name type="scientific">Cotesia glomerata</name>
    <name type="common">Lepidopteran parasitic wasp</name>
    <name type="synonym">Apanteles glomeratus</name>
    <dbReference type="NCBI Taxonomy" id="32391"/>
    <lineage>
        <taxon>Eukaryota</taxon>
        <taxon>Metazoa</taxon>
        <taxon>Ecdysozoa</taxon>
        <taxon>Arthropoda</taxon>
        <taxon>Hexapoda</taxon>
        <taxon>Insecta</taxon>
        <taxon>Pterygota</taxon>
        <taxon>Neoptera</taxon>
        <taxon>Endopterygota</taxon>
        <taxon>Hymenoptera</taxon>
        <taxon>Apocrita</taxon>
        <taxon>Ichneumonoidea</taxon>
        <taxon>Braconidae</taxon>
        <taxon>Microgastrinae</taxon>
        <taxon>Cotesia</taxon>
    </lineage>
</organism>
<evidence type="ECO:0008006" key="6">
    <source>
        <dbReference type="Google" id="ProtNLM"/>
    </source>
</evidence>
<protein>
    <recommendedName>
        <fullName evidence="6">HTH psq-type domain-containing protein</fullName>
    </recommendedName>
</protein>
<feature type="domain" description="Transposable element P transposase-like RNase H" evidence="3">
    <location>
        <begin position="80"/>
        <end position="177"/>
    </location>
</feature>
<dbReference type="AlphaFoldDB" id="A0AAV7J8G4"/>
<name>A0AAV7J8G4_COTGL</name>
<gene>
    <name evidence="4" type="ORF">KQX54_015256</name>
</gene>
<evidence type="ECO:0000313" key="5">
    <source>
        <dbReference type="Proteomes" id="UP000826195"/>
    </source>
</evidence>
<dbReference type="SUPFAM" id="SSF46689">
    <property type="entry name" value="Homeodomain-like"/>
    <property type="match status" value="1"/>
</dbReference>
<accession>A0AAV7J8G4</accession>
<dbReference type="InterPro" id="IPR007889">
    <property type="entry name" value="HTH_Psq"/>
</dbReference>
<dbReference type="GO" id="GO:0005634">
    <property type="term" value="C:nucleus"/>
    <property type="evidence" value="ECO:0007669"/>
    <property type="project" value="UniProtKB-SubCell"/>
</dbReference>
<dbReference type="Pfam" id="PF21787">
    <property type="entry name" value="TNP-like_RNaseH_N"/>
    <property type="match status" value="1"/>
</dbReference>
<reference evidence="4 5" key="1">
    <citation type="journal article" date="2021" name="J. Hered.">
        <title>A chromosome-level genome assembly of the parasitoid wasp, Cotesia glomerata (Hymenoptera: Braconidae).</title>
        <authorList>
            <person name="Pinto B.J."/>
            <person name="Weis J.J."/>
            <person name="Gamble T."/>
            <person name="Ode P.J."/>
            <person name="Paul R."/>
            <person name="Zaspel J.M."/>
        </authorList>
    </citation>
    <scope>NUCLEOTIDE SEQUENCE [LARGE SCALE GENOMIC DNA]</scope>
    <source>
        <strain evidence="4">CgM1</strain>
    </source>
</reference>
<comment type="subcellular location">
    <subcellularLocation>
        <location evidence="1">Nucleus</location>
    </subcellularLocation>
</comment>
<evidence type="ECO:0000259" key="2">
    <source>
        <dbReference type="Pfam" id="PF04218"/>
    </source>
</evidence>
<dbReference type="Pfam" id="PF04218">
    <property type="entry name" value="CENP-B_N"/>
    <property type="match status" value="1"/>
</dbReference>
<evidence type="ECO:0000256" key="1">
    <source>
        <dbReference type="ARBA" id="ARBA00004123"/>
    </source>
</evidence>
<proteinExistence type="predicted"/>
<evidence type="ECO:0000259" key="3">
    <source>
        <dbReference type="Pfam" id="PF21787"/>
    </source>
</evidence>
<dbReference type="Proteomes" id="UP000826195">
    <property type="component" value="Unassembled WGS sequence"/>
</dbReference>
<dbReference type="InterPro" id="IPR009057">
    <property type="entry name" value="Homeodomain-like_sf"/>
</dbReference>
<dbReference type="EMBL" id="JAHXZJ010000001">
    <property type="protein sequence ID" value="KAH0567861.1"/>
    <property type="molecule type" value="Genomic_DNA"/>
</dbReference>
<sequence>MAEKRKRCSLSISEKQQIIKYVNENPVMKRIDIVKKFEIPISTLATILKSKERFSEETGLPLPSLKTLNKFVRKISCLAYGFQPSTFNCLKERCQSIKDSERRGVLLVDEINLYENVTFDSLSMKYNGFVDLAKHTPHEEKNMPADHTLVFMVVTFRGRWAQALGCFLSRNACTSVLLRKLMSMKILLYQ</sequence>
<feature type="domain" description="HTH psq-type" evidence="2">
    <location>
        <begin position="4"/>
        <end position="54"/>
    </location>
</feature>
<evidence type="ECO:0000313" key="4">
    <source>
        <dbReference type="EMBL" id="KAH0567861.1"/>
    </source>
</evidence>
<dbReference type="GO" id="GO:0003677">
    <property type="term" value="F:DNA binding"/>
    <property type="evidence" value="ECO:0007669"/>
    <property type="project" value="InterPro"/>
</dbReference>
<dbReference type="Gene3D" id="1.10.10.60">
    <property type="entry name" value="Homeodomain-like"/>
    <property type="match status" value="1"/>
</dbReference>